<feature type="compositionally biased region" description="Low complexity" evidence="2">
    <location>
        <begin position="1102"/>
        <end position="1120"/>
    </location>
</feature>
<dbReference type="Gene3D" id="2.60.120.10">
    <property type="entry name" value="Jelly Rolls"/>
    <property type="match status" value="2"/>
</dbReference>
<feature type="domain" description="Cyclic nucleotide-binding" evidence="3">
    <location>
        <begin position="229"/>
        <end position="271"/>
    </location>
</feature>
<comment type="caution">
    <text evidence="4">The sequence shown here is derived from an EMBL/GenBank/DDBJ whole genome shotgun (WGS) entry which is preliminary data.</text>
</comment>
<evidence type="ECO:0000256" key="2">
    <source>
        <dbReference type="SAM" id="MobiDB-lite"/>
    </source>
</evidence>
<dbReference type="PROSITE" id="PS50042">
    <property type="entry name" value="CNMP_BINDING_3"/>
    <property type="match status" value="3"/>
</dbReference>
<name>A0A0V0Q832_PSEPJ</name>
<dbReference type="EMBL" id="LDAU01000251">
    <property type="protein sequence ID" value="KRW98408.1"/>
    <property type="molecule type" value="Genomic_DNA"/>
</dbReference>
<dbReference type="InterPro" id="IPR018490">
    <property type="entry name" value="cNMP-bd_dom_sf"/>
</dbReference>
<feature type="domain" description="Cyclic nucleotide-binding" evidence="3">
    <location>
        <begin position="476"/>
        <end position="574"/>
    </location>
</feature>
<accession>A0A0V0Q832</accession>
<feature type="domain" description="Cyclic nucleotide-binding" evidence="3">
    <location>
        <begin position="418"/>
        <end position="473"/>
    </location>
</feature>
<keyword evidence="1" id="KW-0175">Coiled coil</keyword>
<dbReference type="PANTHER" id="PTHR23011:SF28">
    <property type="entry name" value="CYCLIC NUCLEOTIDE-BINDING DOMAIN CONTAINING PROTEIN"/>
    <property type="match status" value="1"/>
</dbReference>
<dbReference type="InterPro" id="IPR000595">
    <property type="entry name" value="cNMP-bd_dom"/>
</dbReference>
<dbReference type="OrthoDB" id="2021138at2759"/>
<sequence>MTTKIRISLDYSQVGMESSKLIQKSKILKEEGEEGEQTENQSYVISLQDEIEQEGEEEENEYITQKSLQKQFSNLNLSEQSMISSVGSLMNSKVRNKFLNKSHQVQEERPLIKRRLVKGNTQILDNGIKKIKKVVNILKFKSVFGKVKVKIALRDKKNKLLDKEIEEYQRLNKILDQEEIDITDSDNANVLIDLLHSSHKSNREKNFMKNYIQQIPFFLKFQNQFLSRQETVEKLISHLNHKYYQQRTILMNRGDPGKNFYIILKGGCTVLIPKQKKQDEIQARKDWKPKLLNTQFFKRVLENLYRVKIVSADRIEQHLFYLYGNFSSAEIGADGYFNQLDKSKQDPKLAKKMQNFKKMALNIGHVSELFNSKKSKKLAFQFLLCPDIKPVQFEKMEYHEFLEKKFPDMMRILEYKSGDSFGEIALLTDGTRQATIVLREDTHFMVLNKTAFRALIGTYNMIIFQENLAFYKQFSFFKLLPESVLNEITKSTISKIFYRNQYIYKEGGDNKYIYFIRYGEVEIKRKMKGESQDQNQVQIQEIDQEFKKINNFKRNKKAQLLAISKLGQNQFFGEKQGEKREEYVQVFSSEIECFLLDKQILYKYLEHYKLLDEFLQFQEQKNNWQEKQEKEVNLIKMNKVNFTDTGQNLEFNQNLKNWGENYHQNLNEKNIKQENNINNNNKLGPFYFQGDKNNNMNDFQNIENYGDEGEKNLGERKSQNQNLNETKDVIFYYNQRKQQQKELQEQIQQKQIKIQELQQQQQQLSSGIQDRKISSNFEQSVKLYQCGKNFQNQSNSNQNNDKISRNNERIQEQVEQIKNMQLSNQKQDKSKTQFSNMDLSKSKERKMPVLDKIQQESQNSQIIEYKQFSKNSIQRQMSKKSQNFGISQFDSKKFNSIQKEQVNFQSAKKNLNIQFQKYSQNSQELVPLSHRTYQEKKGSENLEDVKNSIKFNKNSQKENENLEIQNFENIENYNQNNENGQIENELNFSKKKEKKMGFNCRSDTKLNPLIINPSQSQKLLKSQHFINLGSGHFSKNYYLSEKNTKTCINFNNGNSINKLNFSESVQNWKNQDQICEKNCQDEELQSFLMNEISVYKKNLKEQNQNQNQSQNQNQNQNQYQQNRQLEKFSLKNFGRQVRGGRILKEQKFGNQNLRKIRNYHKKFLEEIQSERKCQSQTFLKQHSSFQDFKLQGQQKQNQNQNDSQIFENNGLAVKSKDNFGKKEIYEKKQKWKNYQIQNQLVQEREKINENNKINNYYSEFIEKSQDIKQKKCNNNLYNCRNNDKNNSSSNNHRIGNQEGQSIFIEQKQKYDNYYSNKSGIGEIKQKKERNQSQLQELQKNREIINQNESKIEEQKSYLNRNLLFQNGN</sequence>
<reference evidence="4 5" key="1">
    <citation type="journal article" date="2015" name="Sci. Rep.">
        <title>Genome of the facultative scuticociliatosis pathogen Pseudocohnilembus persalinus provides insight into its virulence through horizontal gene transfer.</title>
        <authorList>
            <person name="Xiong J."/>
            <person name="Wang G."/>
            <person name="Cheng J."/>
            <person name="Tian M."/>
            <person name="Pan X."/>
            <person name="Warren A."/>
            <person name="Jiang C."/>
            <person name="Yuan D."/>
            <person name="Miao W."/>
        </authorList>
    </citation>
    <scope>NUCLEOTIDE SEQUENCE [LARGE SCALE GENOMIC DNA]</scope>
    <source>
        <strain evidence="4">36N120E</strain>
    </source>
</reference>
<dbReference type="PANTHER" id="PTHR23011">
    <property type="entry name" value="CYCLIC NUCLEOTIDE-BINDING DOMAIN CONTAINING PROTEIN"/>
    <property type="match status" value="1"/>
</dbReference>
<dbReference type="InParanoid" id="A0A0V0Q832"/>
<dbReference type="SUPFAM" id="SSF51206">
    <property type="entry name" value="cAMP-binding domain-like"/>
    <property type="match status" value="2"/>
</dbReference>
<feature type="coiled-coil region" evidence="1">
    <location>
        <begin position="1320"/>
        <end position="1354"/>
    </location>
</feature>
<dbReference type="Proteomes" id="UP000054937">
    <property type="component" value="Unassembled WGS sequence"/>
</dbReference>
<evidence type="ECO:0000259" key="3">
    <source>
        <dbReference type="PROSITE" id="PS50042"/>
    </source>
</evidence>
<evidence type="ECO:0000313" key="4">
    <source>
        <dbReference type="EMBL" id="KRW98408.1"/>
    </source>
</evidence>
<feature type="region of interest" description="Disordered" evidence="2">
    <location>
        <begin position="1101"/>
        <end position="1120"/>
    </location>
</feature>
<evidence type="ECO:0000313" key="5">
    <source>
        <dbReference type="Proteomes" id="UP000054937"/>
    </source>
</evidence>
<organism evidence="4 5">
    <name type="scientific">Pseudocohnilembus persalinus</name>
    <name type="common">Ciliate</name>
    <dbReference type="NCBI Taxonomy" id="266149"/>
    <lineage>
        <taxon>Eukaryota</taxon>
        <taxon>Sar</taxon>
        <taxon>Alveolata</taxon>
        <taxon>Ciliophora</taxon>
        <taxon>Intramacronucleata</taxon>
        <taxon>Oligohymenophorea</taxon>
        <taxon>Scuticociliatia</taxon>
        <taxon>Philasterida</taxon>
        <taxon>Pseudocohnilembidae</taxon>
        <taxon>Pseudocohnilembus</taxon>
    </lineage>
</organism>
<dbReference type="Pfam" id="PF00027">
    <property type="entry name" value="cNMP_binding"/>
    <property type="match status" value="1"/>
</dbReference>
<dbReference type="InterPro" id="IPR014710">
    <property type="entry name" value="RmlC-like_jellyroll"/>
</dbReference>
<evidence type="ECO:0000256" key="1">
    <source>
        <dbReference type="SAM" id="Coils"/>
    </source>
</evidence>
<feature type="coiled-coil region" evidence="1">
    <location>
        <begin position="733"/>
        <end position="767"/>
    </location>
</feature>
<keyword evidence="5" id="KW-1185">Reference proteome</keyword>
<dbReference type="CDD" id="cd00038">
    <property type="entry name" value="CAP_ED"/>
    <property type="match status" value="2"/>
</dbReference>
<proteinExistence type="predicted"/>
<gene>
    <name evidence="4" type="ORF">PPERSA_12887</name>
</gene>
<protein>
    <submittedName>
        <fullName evidence="4">Cyclic nucleotide-binding protein</fullName>
    </submittedName>
</protein>